<dbReference type="Gene3D" id="3.40.50.300">
    <property type="entry name" value="P-loop containing nucleotide triphosphate hydrolases"/>
    <property type="match status" value="1"/>
</dbReference>
<feature type="region of interest" description="Disordered" evidence="1">
    <location>
        <begin position="509"/>
        <end position="531"/>
    </location>
</feature>
<gene>
    <name evidence="2" type="ORF">UFOVP1670_13</name>
</gene>
<evidence type="ECO:0008006" key="3">
    <source>
        <dbReference type="Google" id="ProtNLM"/>
    </source>
</evidence>
<protein>
    <recommendedName>
        <fullName evidence="3">Terminase-like family</fullName>
    </recommendedName>
</protein>
<evidence type="ECO:0000256" key="1">
    <source>
        <dbReference type="SAM" id="MobiDB-lite"/>
    </source>
</evidence>
<dbReference type="Gene3D" id="3.30.420.240">
    <property type="match status" value="1"/>
</dbReference>
<dbReference type="InterPro" id="IPR027417">
    <property type="entry name" value="P-loop_NTPase"/>
</dbReference>
<name>A0A6J5T816_9CAUD</name>
<dbReference type="EMBL" id="LR797531">
    <property type="protein sequence ID" value="CAB4223286.1"/>
    <property type="molecule type" value="Genomic_DNA"/>
</dbReference>
<proteinExistence type="predicted"/>
<evidence type="ECO:0000313" key="2">
    <source>
        <dbReference type="EMBL" id="CAB4223286.1"/>
    </source>
</evidence>
<accession>A0A6J5T816</accession>
<sequence>MGALDDHIQALTRLPKAKREDMVDTGKRVTKRFKWVPNPGPQTDAYFSKADCLLYGGEPGGGKSQLIAGLAYNEHQRSLILRRKYSDLGRIIEDVLKIHGNRDGYNGSPPPKLRLGPARLIEFGAAHRIGDEQDWMGKGRDLLGVDEATHFAESQIRFLMGWNRTEVVGQRVRTVLATNPPLTAEGLWVITMFAPWLDPTFPDPAKPGELRWVITNADGNDEWVSGPRDSREIAGRTVFPTSRTYIPASVSDNPEYAASDYQRQLDAMPEPYRSLLLGGFRTAFQDAPNQAIPTNWILEAQGRWEDRIPEGIPQCAIGVDATGGAVDPMVLAPRHDGYFPHLVEVPAKDIPSDRAGRMGAGIVIAHRRDRSIVVVDMGGGYGGPMYEQLKANDIEVVGYKGSETSVRRTEDGSLGFFNKRAEAVWKFREALNPDQPGGSNIALPPDPEMVADLASYTLDLEFNGIKLVSKVKTTASLGRSTNKGDAIIMSWSAGPTHITDGDAWAKMNSQRKGLRGRQPQVVMGRANRRSQ</sequence>
<reference evidence="2" key="1">
    <citation type="submission" date="2020-05" db="EMBL/GenBank/DDBJ databases">
        <authorList>
            <person name="Chiriac C."/>
            <person name="Salcher M."/>
            <person name="Ghai R."/>
            <person name="Kavagutti S V."/>
        </authorList>
    </citation>
    <scope>NUCLEOTIDE SEQUENCE</scope>
</reference>
<organism evidence="2">
    <name type="scientific">uncultured Caudovirales phage</name>
    <dbReference type="NCBI Taxonomy" id="2100421"/>
    <lineage>
        <taxon>Viruses</taxon>
        <taxon>Duplodnaviria</taxon>
        <taxon>Heunggongvirae</taxon>
        <taxon>Uroviricota</taxon>
        <taxon>Caudoviricetes</taxon>
        <taxon>Peduoviridae</taxon>
        <taxon>Maltschvirus</taxon>
        <taxon>Maltschvirus maltsch</taxon>
    </lineage>
</organism>